<feature type="transmembrane region" description="Helical" evidence="1">
    <location>
        <begin position="196"/>
        <end position="218"/>
    </location>
</feature>
<keyword evidence="1" id="KW-0812">Transmembrane</keyword>
<organism evidence="2 3">
    <name type="scientific">Candidatus Kerfeldbacteria bacterium CG_4_10_14_0_8_um_filter_42_10</name>
    <dbReference type="NCBI Taxonomy" id="2014248"/>
    <lineage>
        <taxon>Bacteria</taxon>
        <taxon>Candidatus Kerfeldiibacteriota</taxon>
    </lineage>
</organism>
<keyword evidence="1" id="KW-1133">Transmembrane helix</keyword>
<dbReference type="AlphaFoldDB" id="A0A2M7RKN9"/>
<comment type="caution">
    <text evidence="2">The sequence shown here is derived from an EMBL/GenBank/DDBJ whole genome shotgun (WGS) entry which is preliminary data.</text>
</comment>
<reference evidence="2 3" key="1">
    <citation type="submission" date="2017-09" db="EMBL/GenBank/DDBJ databases">
        <title>Depth-based differentiation of microbial function through sediment-hosted aquifers and enrichment of novel symbionts in the deep terrestrial subsurface.</title>
        <authorList>
            <person name="Probst A.J."/>
            <person name="Ladd B."/>
            <person name="Jarett J.K."/>
            <person name="Geller-Mcgrath D.E."/>
            <person name="Sieber C.M."/>
            <person name="Emerson J.B."/>
            <person name="Anantharaman K."/>
            <person name="Thomas B.C."/>
            <person name="Malmstrom R."/>
            <person name="Stieglmeier M."/>
            <person name="Klingl A."/>
            <person name="Woyke T."/>
            <person name="Ryan C.M."/>
            <person name="Banfield J.F."/>
        </authorList>
    </citation>
    <scope>NUCLEOTIDE SEQUENCE [LARGE SCALE GENOMIC DNA]</scope>
    <source>
        <strain evidence="2">CG_4_10_14_0_8_um_filter_42_10</strain>
    </source>
</reference>
<protein>
    <submittedName>
        <fullName evidence="2">Uncharacterized protein</fullName>
    </submittedName>
</protein>
<evidence type="ECO:0000256" key="1">
    <source>
        <dbReference type="SAM" id="Phobius"/>
    </source>
</evidence>
<evidence type="ECO:0000313" key="3">
    <source>
        <dbReference type="Proteomes" id="UP000230779"/>
    </source>
</evidence>
<feature type="transmembrane region" description="Helical" evidence="1">
    <location>
        <begin position="30"/>
        <end position="53"/>
    </location>
</feature>
<evidence type="ECO:0000313" key="2">
    <source>
        <dbReference type="EMBL" id="PIY96946.1"/>
    </source>
</evidence>
<keyword evidence="1" id="KW-0472">Membrane</keyword>
<proteinExistence type="predicted"/>
<dbReference type="Proteomes" id="UP000230779">
    <property type="component" value="Unassembled WGS sequence"/>
</dbReference>
<dbReference type="EMBL" id="PFMD01000024">
    <property type="protein sequence ID" value="PIY96946.1"/>
    <property type="molecule type" value="Genomic_DNA"/>
</dbReference>
<sequence>MKRNKEYLIFLIFIVLLAGIAIILEFSSNLSIMTIRGLGSISILIAFVITTFIKKLDDEIQNNRWKYRFDEQNLSENRYHYILSRNYLNASMLCDIRKSLPPHDEGLSFAAKERLFSSFKEIKESITNLASIVGRDYRKIIENKLIAILESSIGDIEKNQKLEIIRGDVMREGVKALNVIFKDEEELIRKKGKLDYIFYEFQVTGLILIGIGEILNIIS</sequence>
<name>A0A2M7RKN9_9BACT</name>
<feature type="transmembrane region" description="Helical" evidence="1">
    <location>
        <begin position="7"/>
        <end position="24"/>
    </location>
</feature>
<accession>A0A2M7RKN9</accession>
<gene>
    <name evidence="2" type="ORF">COY66_02120</name>
</gene>